<comment type="caution">
    <text evidence="1">The sequence shown here is derived from an EMBL/GenBank/DDBJ whole genome shotgun (WGS) entry which is preliminary data.</text>
</comment>
<sequence length="101" mass="11346">MSYSTNADLGGCIANQKKLISPDLEHQYALLWARSKAFGMDKFYCVSEVFVPHVPCSICDNTNDFVLSCFEQFNIGIGCVAPDWTCISKNWSENQSINKHC</sequence>
<gene>
    <name evidence="1" type="ORF">TNCT_89791</name>
</gene>
<protein>
    <submittedName>
        <fullName evidence="1">Uncharacterized protein</fullName>
    </submittedName>
</protein>
<dbReference type="AlphaFoldDB" id="A0A8X6KZJ7"/>
<reference evidence="1" key="1">
    <citation type="submission" date="2020-07" db="EMBL/GenBank/DDBJ databases">
        <title>Multicomponent nature underlies the extraordinary mechanical properties of spider dragline silk.</title>
        <authorList>
            <person name="Kono N."/>
            <person name="Nakamura H."/>
            <person name="Mori M."/>
            <person name="Yoshida Y."/>
            <person name="Ohtoshi R."/>
            <person name="Malay A.D."/>
            <person name="Moran D.A.P."/>
            <person name="Tomita M."/>
            <person name="Numata K."/>
            <person name="Arakawa K."/>
        </authorList>
    </citation>
    <scope>NUCLEOTIDE SEQUENCE</scope>
</reference>
<name>A0A8X6KZJ7_TRICU</name>
<evidence type="ECO:0000313" key="2">
    <source>
        <dbReference type="Proteomes" id="UP000887116"/>
    </source>
</evidence>
<organism evidence="1 2">
    <name type="scientific">Trichonephila clavata</name>
    <name type="common">Joro spider</name>
    <name type="synonym">Nephila clavata</name>
    <dbReference type="NCBI Taxonomy" id="2740835"/>
    <lineage>
        <taxon>Eukaryota</taxon>
        <taxon>Metazoa</taxon>
        <taxon>Ecdysozoa</taxon>
        <taxon>Arthropoda</taxon>
        <taxon>Chelicerata</taxon>
        <taxon>Arachnida</taxon>
        <taxon>Araneae</taxon>
        <taxon>Araneomorphae</taxon>
        <taxon>Entelegynae</taxon>
        <taxon>Araneoidea</taxon>
        <taxon>Nephilidae</taxon>
        <taxon>Trichonephila</taxon>
    </lineage>
</organism>
<keyword evidence="2" id="KW-1185">Reference proteome</keyword>
<dbReference type="Proteomes" id="UP000887116">
    <property type="component" value="Unassembled WGS sequence"/>
</dbReference>
<accession>A0A8X6KZJ7</accession>
<evidence type="ECO:0000313" key="1">
    <source>
        <dbReference type="EMBL" id="GFQ90006.1"/>
    </source>
</evidence>
<dbReference type="EMBL" id="BMAO01013624">
    <property type="protein sequence ID" value="GFQ90006.1"/>
    <property type="molecule type" value="Genomic_DNA"/>
</dbReference>
<proteinExistence type="predicted"/>